<keyword evidence="5" id="KW-0808">Transferase</keyword>
<dbReference type="InterPro" id="IPR000600">
    <property type="entry name" value="ROK"/>
</dbReference>
<proteinExistence type="inferred from homology"/>
<evidence type="ECO:0000313" key="5">
    <source>
        <dbReference type="EMBL" id="SFF89870.1"/>
    </source>
</evidence>
<dbReference type="SUPFAM" id="SSF46785">
    <property type="entry name" value="Winged helix' DNA-binding domain"/>
    <property type="match status" value="1"/>
</dbReference>
<dbReference type="EMBL" id="FOOK01000008">
    <property type="protein sequence ID" value="SFF89870.1"/>
    <property type="molecule type" value="Genomic_DNA"/>
</dbReference>
<dbReference type="InterPro" id="IPR043129">
    <property type="entry name" value="ATPase_NBD"/>
</dbReference>
<dbReference type="GO" id="GO:0016301">
    <property type="term" value="F:kinase activity"/>
    <property type="evidence" value="ECO:0007669"/>
    <property type="project" value="UniProtKB-KW"/>
</dbReference>
<keyword evidence="3" id="KW-0119">Carbohydrate metabolism</keyword>
<dbReference type="CDD" id="cd24076">
    <property type="entry name" value="ASKHA_ATPase_ROK_BsXylR-like"/>
    <property type="match status" value="1"/>
</dbReference>
<keyword evidence="3" id="KW-0859">Xylose metabolism</keyword>
<dbReference type="GO" id="GO:0042732">
    <property type="term" value="P:D-xylose metabolic process"/>
    <property type="evidence" value="ECO:0007669"/>
    <property type="project" value="UniProtKB-KW"/>
</dbReference>
<dbReference type="Pfam" id="PF12802">
    <property type="entry name" value="MarR_2"/>
    <property type="match status" value="1"/>
</dbReference>
<sequence>MPVTGDQSLIKKINQSIVLEMIRDHCPISRAQIAELTGLTKGTVSTIVNDLMKDNLVYEIGPGRSSGGRRPVMLMFNKAAGYAIGVDLGVNYLLTVLTDLQGNIVLERMTLYQDLSYDEILSLLKKDLRTVFDQAPSSTYGIIGIGIGIPGIVGNDGTILFAPNLGWKNVDLKGVINSEFQVPVWIDNEANTGALGEKLYGAGRESSNLVYVSVGIGIGTGIVLNGELYKGISGFSGEIGHTTIEVNGKRCRCGNKGCWELYASEHALLSQAKSLPMFRGKDDRDIDLEFLVHLADGGHTEVINLFNQIGEYLGIGIMNIALSFNPELVVIGNRLSKAQQWIVNPVKKVLSNRLMPYHREKLRVEFSSLGTYSSALGASSLAITNFFSESKVTIE</sequence>
<gene>
    <name evidence="5" type="ORF">SAMN04488025_10810</name>
</gene>
<dbReference type="InterPro" id="IPR000835">
    <property type="entry name" value="HTH_MarR-typ"/>
</dbReference>
<comment type="function">
    <text evidence="1">Transcriptional repressor of xylose-utilizing enzymes.</text>
</comment>
<dbReference type="GO" id="GO:0003700">
    <property type="term" value="F:DNA-binding transcription factor activity"/>
    <property type="evidence" value="ECO:0007669"/>
    <property type="project" value="InterPro"/>
</dbReference>
<dbReference type="OrthoDB" id="9796533at2"/>
<dbReference type="STRING" id="201973.SAMN04488025_10810"/>
<dbReference type="Proteomes" id="UP000198661">
    <property type="component" value="Unassembled WGS sequence"/>
</dbReference>
<dbReference type="Pfam" id="PF00480">
    <property type="entry name" value="ROK"/>
    <property type="match status" value="1"/>
</dbReference>
<evidence type="ECO:0000259" key="4">
    <source>
        <dbReference type="Pfam" id="PF12802"/>
    </source>
</evidence>
<accession>A0A1I2MG32</accession>
<dbReference type="Gene3D" id="3.30.420.40">
    <property type="match status" value="2"/>
</dbReference>
<feature type="domain" description="HTH marR-type" evidence="4">
    <location>
        <begin position="14"/>
        <end position="59"/>
    </location>
</feature>
<dbReference type="InterPro" id="IPR049874">
    <property type="entry name" value="ROK_cs"/>
</dbReference>
<dbReference type="Gene3D" id="1.10.10.10">
    <property type="entry name" value="Winged helix-like DNA-binding domain superfamily/Winged helix DNA-binding domain"/>
    <property type="match status" value="1"/>
</dbReference>
<dbReference type="PROSITE" id="PS01125">
    <property type="entry name" value="ROK"/>
    <property type="match status" value="1"/>
</dbReference>
<dbReference type="InterPro" id="IPR036388">
    <property type="entry name" value="WH-like_DNA-bd_sf"/>
</dbReference>
<reference evidence="5 6" key="1">
    <citation type="submission" date="2016-10" db="EMBL/GenBank/DDBJ databases">
        <authorList>
            <person name="de Groot N.N."/>
        </authorList>
    </citation>
    <scope>NUCLEOTIDE SEQUENCE [LARGE SCALE GENOMIC DNA]</scope>
    <source>
        <strain evidence="5 6">DSM 44945</strain>
    </source>
</reference>
<evidence type="ECO:0000256" key="3">
    <source>
        <dbReference type="ARBA" id="ARBA00022629"/>
    </source>
</evidence>
<dbReference type="AlphaFoldDB" id="A0A1I2MG32"/>
<dbReference type="RefSeq" id="WP_092036962.1">
    <property type="nucleotide sequence ID" value="NZ_FOOK01000008.1"/>
</dbReference>
<protein>
    <submittedName>
        <fullName evidence="5">ROK family protein (Putative glucokinase)</fullName>
    </submittedName>
</protein>
<comment type="similarity">
    <text evidence="2">Belongs to the ROK (NagC/XylR) family.</text>
</comment>
<evidence type="ECO:0000256" key="2">
    <source>
        <dbReference type="ARBA" id="ARBA00006479"/>
    </source>
</evidence>
<evidence type="ECO:0000256" key="1">
    <source>
        <dbReference type="ARBA" id="ARBA00002486"/>
    </source>
</evidence>
<dbReference type="PANTHER" id="PTHR18964">
    <property type="entry name" value="ROK (REPRESSOR, ORF, KINASE) FAMILY"/>
    <property type="match status" value="1"/>
</dbReference>
<name>A0A1I2MG32_9BACL</name>
<keyword evidence="5" id="KW-0418">Kinase</keyword>
<dbReference type="SUPFAM" id="SSF53067">
    <property type="entry name" value="Actin-like ATPase domain"/>
    <property type="match status" value="1"/>
</dbReference>
<evidence type="ECO:0000313" key="6">
    <source>
        <dbReference type="Proteomes" id="UP000198661"/>
    </source>
</evidence>
<dbReference type="InterPro" id="IPR036390">
    <property type="entry name" value="WH_DNA-bd_sf"/>
</dbReference>
<keyword evidence="6" id="KW-1185">Reference proteome</keyword>
<dbReference type="PANTHER" id="PTHR18964:SF149">
    <property type="entry name" value="BIFUNCTIONAL UDP-N-ACETYLGLUCOSAMINE 2-EPIMERASE_N-ACETYLMANNOSAMINE KINASE"/>
    <property type="match status" value="1"/>
</dbReference>
<organism evidence="5 6">
    <name type="scientific">Planifilum fulgidum</name>
    <dbReference type="NCBI Taxonomy" id="201973"/>
    <lineage>
        <taxon>Bacteria</taxon>
        <taxon>Bacillati</taxon>
        <taxon>Bacillota</taxon>
        <taxon>Bacilli</taxon>
        <taxon>Bacillales</taxon>
        <taxon>Thermoactinomycetaceae</taxon>
        <taxon>Planifilum</taxon>
    </lineage>
</organism>